<organism evidence="2 3">
    <name type="scientific">Erythrobacter aureus</name>
    <dbReference type="NCBI Taxonomy" id="2182384"/>
    <lineage>
        <taxon>Bacteria</taxon>
        <taxon>Pseudomonadati</taxon>
        <taxon>Pseudomonadota</taxon>
        <taxon>Alphaproteobacteria</taxon>
        <taxon>Sphingomonadales</taxon>
        <taxon>Erythrobacteraceae</taxon>
        <taxon>Erythrobacter/Porphyrobacter group</taxon>
        <taxon>Erythrobacter</taxon>
    </lineage>
</organism>
<dbReference type="Proteomes" id="UP000254508">
    <property type="component" value="Chromosome"/>
</dbReference>
<dbReference type="InterPro" id="IPR014922">
    <property type="entry name" value="YdhG-like"/>
</dbReference>
<dbReference type="RefSeq" id="WP_115417055.1">
    <property type="nucleotide sequence ID" value="NZ_CP031357.1"/>
</dbReference>
<dbReference type="Pfam" id="PF08818">
    <property type="entry name" value="DUF1801"/>
    <property type="match status" value="1"/>
</dbReference>
<protein>
    <submittedName>
        <fullName evidence="2">DUF1801 domain-containing protein</fullName>
    </submittedName>
</protein>
<feature type="domain" description="YdhG-like" evidence="1">
    <location>
        <begin position="25"/>
        <end position="134"/>
    </location>
</feature>
<keyword evidence="3" id="KW-1185">Reference proteome</keyword>
<dbReference type="AlphaFoldDB" id="A0A345YG25"/>
<evidence type="ECO:0000313" key="3">
    <source>
        <dbReference type="Proteomes" id="UP000254508"/>
    </source>
</evidence>
<gene>
    <name evidence="2" type="ORF">DVR09_11545</name>
</gene>
<name>A0A345YG25_9SPHN</name>
<evidence type="ECO:0000259" key="1">
    <source>
        <dbReference type="Pfam" id="PF08818"/>
    </source>
</evidence>
<reference evidence="3" key="1">
    <citation type="submission" date="2018-07" db="EMBL/GenBank/DDBJ databases">
        <title>Genome sequence of Erythrobacter strain YH-07, an antagonistic bacterium isolated from Yellow Sea.</title>
        <authorList>
            <person name="Tang T."/>
            <person name="Liu Q."/>
            <person name="Sun X."/>
        </authorList>
    </citation>
    <scope>NUCLEOTIDE SEQUENCE [LARGE SCALE GENOMIC DNA]</scope>
    <source>
        <strain evidence="3">YH-07</strain>
    </source>
</reference>
<dbReference type="KEGG" id="err:DVR09_11545"/>
<evidence type="ECO:0000313" key="2">
    <source>
        <dbReference type="EMBL" id="AXK42877.1"/>
    </source>
</evidence>
<dbReference type="OrthoDB" id="5951444at2"/>
<sequence>MGEAKTQITDVDPADFIASVEPERKREEAKLLDALFRRVTGEEPRMWGPSIIGYGSYRTTYASGRKVHWLRTGFSPRKAKHSLYLMGGYCDEATGQRRDELLARLGKYKTGKSCLYVNKLADVDMDVLQELLRNDWEAMARLYPE</sequence>
<accession>A0A345YG25</accession>
<dbReference type="EMBL" id="CP031357">
    <property type="protein sequence ID" value="AXK42877.1"/>
    <property type="molecule type" value="Genomic_DNA"/>
</dbReference>
<proteinExistence type="predicted"/>